<gene>
    <name evidence="1" type="ORF">AB1Y20_016058</name>
</gene>
<dbReference type="Proteomes" id="UP001515480">
    <property type="component" value="Unassembled WGS sequence"/>
</dbReference>
<proteinExistence type="predicted"/>
<reference evidence="1 2" key="1">
    <citation type="journal article" date="2024" name="Science">
        <title>Giant polyketide synthase enzymes in the biosynthesis of giant marine polyether toxins.</title>
        <authorList>
            <person name="Fallon T.R."/>
            <person name="Shende V.V."/>
            <person name="Wierzbicki I.H."/>
            <person name="Pendleton A.L."/>
            <person name="Watervoot N.F."/>
            <person name="Auber R.P."/>
            <person name="Gonzalez D.J."/>
            <person name="Wisecaver J.H."/>
            <person name="Moore B.S."/>
        </authorList>
    </citation>
    <scope>NUCLEOTIDE SEQUENCE [LARGE SCALE GENOMIC DNA]</scope>
    <source>
        <strain evidence="1 2">12B1</strain>
    </source>
</reference>
<sequence>MPLPNHGFDGTMRKPYYETAQGRRTSRYIHSSMTIFLVLAASAWAPLQSLRIPTHSLHTPLRNHEVTPVALLDFLGGKKKPKREESALTTGLDQLLRDAPLPMKLAAGMLRPLVGALEGAMRESAADADDLLYEAGRRLQMEPMTKGLSLGRVFSTGSSTSTINGVTQKQITLQCDVIGPTGIPQGNALVQGGTLADGKLGITGLRVQLRDGRVVDVGAGGRGSGRGGVDDVIDVDVL</sequence>
<protein>
    <submittedName>
        <fullName evidence="1">Uncharacterized protein</fullName>
    </submittedName>
</protein>
<organism evidence="1 2">
    <name type="scientific">Prymnesium parvum</name>
    <name type="common">Toxic golden alga</name>
    <dbReference type="NCBI Taxonomy" id="97485"/>
    <lineage>
        <taxon>Eukaryota</taxon>
        <taxon>Haptista</taxon>
        <taxon>Haptophyta</taxon>
        <taxon>Prymnesiophyceae</taxon>
        <taxon>Prymnesiales</taxon>
        <taxon>Prymnesiaceae</taxon>
        <taxon>Prymnesium</taxon>
    </lineage>
</organism>
<comment type="caution">
    <text evidence="1">The sequence shown here is derived from an EMBL/GenBank/DDBJ whole genome shotgun (WGS) entry which is preliminary data.</text>
</comment>
<dbReference type="EMBL" id="JBGBPQ010000003">
    <property type="protein sequence ID" value="KAL1527390.1"/>
    <property type="molecule type" value="Genomic_DNA"/>
</dbReference>
<evidence type="ECO:0000313" key="2">
    <source>
        <dbReference type="Proteomes" id="UP001515480"/>
    </source>
</evidence>
<evidence type="ECO:0000313" key="1">
    <source>
        <dbReference type="EMBL" id="KAL1527390.1"/>
    </source>
</evidence>
<keyword evidence="2" id="KW-1185">Reference proteome</keyword>
<name>A0AB34K098_PRYPA</name>
<dbReference type="AlphaFoldDB" id="A0AB34K098"/>
<accession>A0AB34K098</accession>